<dbReference type="EMBL" id="ML992503">
    <property type="protein sequence ID" value="KAF2225371.1"/>
    <property type="molecule type" value="Genomic_DNA"/>
</dbReference>
<sequence length="151" mass="16520">MTLRSPTSPAKIDYYLEVAKNFESPDSPTAALLLHRGTSPKDPVAAAVTFADDTKGALAAFPDKSPDEADRSTVCAEWYYNHAGLAVNLASGGEMEWSAFSWTKQAPKTSRRFSFRKRTSASGRWILETSQKAAKEEHPAALFIPLPEARS</sequence>
<dbReference type="Proteomes" id="UP000799538">
    <property type="component" value="Unassembled WGS sequence"/>
</dbReference>
<evidence type="ECO:0000313" key="1">
    <source>
        <dbReference type="EMBL" id="KAF2225371.1"/>
    </source>
</evidence>
<accession>A0A6A6GI71</accession>
<keyword evidence="2" id="KW-1185">Reference proteome</keyword>
<gene>
    <name evidence="1" type="ORF">BDZ85DRAFT_279063</name>
</gene>
<organism evidence="1 2">
    <name type="scientific">Elsinoe ampelina</name>
    <dbReference type="NCBI Taxonomy" id="302913"/>
    <lineage>
        <taxon>Eukaryota</taxon>
        <taxon>Fungi</taxon>
        <taxon>Dikarya</taxon>
        <taxon>Ascomycota</taxon>
        <taxon>Pezizomycotina</taxon>
        <taxon>Dothideomycetes</taxon>
        <taxon>Dothideomycetidae</taxon>
        <taxon>Myriangiales</taxon>
        <taxon>Elsinoaceae</taxon>
        <taxon>Elsinoe</taxon>
    </lineage>
</organism>
<name>A0A6A6GI71_9PEZI</name>
<dbReference type="AlphaFoldDB" id="A0A6A6GI71"/>
<reference evidence="2" key="1">
    <citation type="journal article" date="2020" name="Stud. Mycol.">
        <title>101 Dothideomycetes genomes: A test case for predicting lifestyles and emergence of pathogens.</title>
        <authorList>
            <person name="Haridas S."/>
            <person name="Albert R."/>
            <person name="Binder M."/>
            <person name="Bloem J."/>
            <person name="LaButti K."/>
            <person name="Salamov A."/>
            <person name="Andreopoulos B."/>
            <person name="Baker S."/>
            <person name="Barry K."/>
            <person name="Bills G."/>
            <person name="Bluhm B."/>
            <person name="Cannon C."/>
            <person name="Castanera R."/>
            <person name="Culley D."/>
            <person name="Daum C."/>
            <person name="Ezra D."/>
            <person name="Gonzalez J."/>
            <person name="Henrissat B."/>
            <person name="Kuo A."/>
            <person name="Liang C."/>
            <person name="Lipzen A."/>
            <person name="Lutzoni F."/>
            <person name="Magnuson J."/>
            <person name="Mondo S."/>
            <person name="Nolan M."/>
            <person name="Ohm R."/>
            <person name="Pangilinan J."/>
            <person name="Park H.-J."/>
            <person name="Ramirez L."/>
            <person name="Alfaro M."/>
            <person name="Sun H."/>
            <person name="Tritt A."/>
            <person name="Yoshinaga Y."/>
            <person name="Zwiers L.-H."/>
            <person name="Turgeon B."/>
            <person name="Goodwin S."/>
            <person name="Spatafora J."/>
            <person name="Crous P."/>
            <person name="Grigoriev I."/>
        </authorList>
    </citation>
    <scope>NUCLEOTIDE SEQUENCE [LARGE SCALE GENOMIC DNA]</scope>
    <source>
        <strain evidence="2">CECT 20119</strain>
    </source>
</reference>
<proteinExistence type="predicted"/>
<evidence type="ECO:0000313" key="2">
    <source>
        <dbReference type="Proteomes" id="UP000799538"/>
    </source>
</evidence>
<protein>
    <submittedName>
        <fullName evidence="1">Uncharacterized protein</fullName>
    </submittedName>
</protein>